<evidence type="ECO:0000313" key="3">
    <source>
        <dbReference type="Proteomes" id="UP000046393"/>
    </source>
</evidence>
<reference evidence="4" key="1">
    <citation type="submission" date="2017-02" db="UniProtKB">
        <authorList>
            <consortium name="WormBaseParasite"/>
        </authorList>
    </citation>
    <scope>IDENTIFICATION</scope>
</reference>
<dbReference type="Pfam" id="PF01682">
    <property type="entry name" value="DB"/>
    <property type="match status" value="2"/>
</dbReference>
<evidence type="ECO:0000256" key="1">
    <source>
        <dbReference type="SAM" id="SignalP"/>
    </source>
</evidence>
<dbReference type="Proteomes" id="UP000046393">
    <property type="component" value="Unplaced"/>
</dbReference>
<feature type="chain" id="PRO_5005893727" evidence="1">
    <location>
        <begin position="18"/>
        <end position="244"/>
    </location>
</feature>
<dbReference type="PANTHER" id="PTHR46705:SF12">
    <property type="entry name" value="DOMAIN OF UNKNOWN FUNCTION DB DOMAIN-CONTAINING PROTEIN"/>
    <property type="match status" value="1"/>
</dbReference>
<feature type="domain" description="Domain of unknown function DB" evidence="2">
    <location>
        <begin position="27"/>
        <end position="102"/>
    </location>
</feature>
<name>A0A0N5B145_9BILA</name>
<feature type="domain" description="Domain of unknown function DB" evidence="2">
    <location>
        <begin position="133"/>
        <end position="230"/>
    </location>
</feature>
<evidence type="ECO:0000313" key="4">
    <source>
        <dbReference type="WBParaSite" id="SMUV_0001099701-mRNA-1"/>
    </source>
</evidence>
<organism evidence="3 4">
    <name type="scientific">Syphacia muris</name>
    <dbReference type="NCBI Taxonomy" id="451379"/>
    <lineage>
        <taxon>Eukaryota</taxon>
        <taxon>Metazoa</taxon>
        <taxon>Ecdysozoa</taxon>
        <taxon>Nematoda</taxon>
        <taxon>Chromadorea</taxon>
        <taxon>Rhabditida</taxon>
        <taxon>Spirurina</taxon>
        <taxon>Oxyuridomorpha</taxon>
        <taxon>Oxyuroidea</taxon>
        <taxon>Oxyuridae</taxon>
        <taxon>Syphacia</taxon>
    </lineage>
</organism>
<proteinExistence type="predicted"/>
<dbReference type="WBParaSite" id="SMUV_0001099701-mRNA-1">
    <property type="protein sequence ID" value="SMUV_0001099701-mRNA-1"/>
    <property type="gene ID" value="SMUV_0001099701"/>
</dbReference>
<evidence type="ECO:0000259" key="2">
    <source>
        <dbReference type="Pfam" id="PF01682"/>
    </source>
</evidence>
<keyword evidence="1" id="KW-0732">Signal</keyword>
<dbReference type="AlphaFoldDB" id="A0A0N5B145"/>
<accession>A0A0N5B145</accession>
<dbReference type="InterPro" id="IPR002602">
    <property type="entry name" value="DB"/>
</dbReference>
<feature type="signal peptide" evidence="1">
    <location>
        <begin position="1"/>
        <end position="17"/>
    </location>
</feature>
<sequence length="244" mass="27413">MLSLLVIIGTIIAFTESYTANEKLKQCCKTYQGKADEECLMNYCSFDAISQTNVLNFLSKCTERGPVVGYMFSCASSNYDHTKCCQQKGVSGKCLEYCTAQDDSQNLLFPLFPSQPVRRQPKFANAERRLKKCCAKLHQADPYCKKQYCGFSALSSQTVLTYLATCQSKGPTVGQMWDCASTRKNHTACCISKGVIPQCLVYCETTHGVPSDVAKYLFCLGFFTPIRDCFREYLETHKNIKGDY</sequence>
<dbReference type="STRING" id="451379.A0A0N5B145"/>
<dbReference type="PANTHER" id="PTHR46705">
    <property type="entry name" value="PROTEIN CBG09805"/>
    <property type="match status" value="1"/>
</dbReference>
<keyword evidence="3" id="KW-1185">Reference proteome</keyword>
<protein>
    <submittedName>
        <fullName evidence="4">DB domain-containing protein</fullName>
    </submittedName>
</protein>